<dbReference type="EMBL" id="LT607410">
    <property type="protein sequence ID" value="SCE74304.1"/>
    <property type="molecule type" value="Genomic_DNA"/>
</dbReference>
<gene>
    <name evidence="1" type="ORF">GA0074696_0574</name>
</gene>
<organism evidence="1 2">
    <name type="scientific">Micromonospora purpureochromogenes</name>
    <dbReference type="NCBI Taxonomy" id="47872"/>
    <lineage>
        <taxon>Bacteria</taxon>
        <taxon>Bacillati</taxon>
        <taxon>Actinomycetota</taxon>
        <taxon>Actinomycetes</taxon>
        <taxon>Micromonosporales</taxon>
        <taxon>Micromonosporaceae</taxon>
        <taxon>Micromonospora</taxon>
    </lineage>
</organism>
<dbReference type="AlphaFoldDB" id="A0A1C4URN2"/>
<protein>
    <submittedName>
        <fullName evidence="1">Uncharacterized protein</fullName>
    </submittedName>
</protein>
<dbReference type="RefSeq" id="WP_088959650.1">
    <property type="nucleotide sequence ID" value="NZ_LT607410.1"/>
</dbReference>
<proteinExistence type="predicted"/>
<sequence length="90" mass="9336">MSDPTPQVLQLYCRVEVSVTNPAALTAHAVAQLRAAGVDWSREEDDLASAVAELCGDPARALGSVADISRILDDVPGVEFRGGACRAEGG</sequence>
<evidence type="ECO:0000313" key="2">
    <source>
        <dbReference type="Proteomes" id="UP000198228"/>
    </source>
</evidence>
<evidence type="ECO:0000313" key="1">
    <source>
        <dbReference type="EMBL" id="SCE74304.1"/>
    </source>
</evidence>
<accession>A0A1C4URN2</accession>
<name>A0A1C4URN2_9ACTN</name>
<dbReference type="Proteomes" id="UP000198228">
    <property type="component" value="Chromosome I"/>
</dbReference>
<reference evidence="1 2" key="1">
    <citation type="submission" date="2016-06" db="EMBL/GenBank/DDBJ databases">
        <authorList>
            <person name="Kjaerup R.B."/>
            <person name="Dalgaard T.S."/>
            <person name="Juul-Madsen H.R."/>
        </authorList>
    </citation>
    <scope>NUCLEOTIDE SEQUENCE [LARGE SCALE GENOMIC DNA]</scope>
    <source>
        <strain evidence="1 2">DSM 43821</strain>
    </source>
</reference>